<gene>
    <name evidence="4" type="primary">Smf</name>
    <name evidence="4" type="ORF">SSCH_190005</name>
</gene>
<dbReference type="GO" id="GO:0009294">
    <property type="term" value="P:DNA-mediated transformation"/>
    <property type="evidence" value="ECO:0007669"/>
    <property type="project" value="InterPro"/>
</dbReference>
<dbReference type="InterPro" id="IPR003488">
    <property type="entry name" value="DprA"/>
</dbReference>
<evidence type="ECO:0000259" key="3">
    <source>
        <dbReference type="Pfam" id="PF17782"/>
    </source>
</evidence>
<dbReference type="InterPro" id="IPR041614">
    <property type="entry name" value="DprA_WH"/>
</dbReference>
<evidence type="ECO:0000259" key="2">
    <source>
        <dbReference type="Pfam" id="PF02481"/>
    </source>
</evidence>
<evidence type="ECO:0000256" key="1">
    <source>
        <dbReference type="ARBA" id="ARBA00006525"/>
    </source>
</evidence>
<dbReference type="SUPFAM" id="SSF102405">
    <property type="entry name" value="MCP/YpsA-like"/>
    <property type="match status" value="1"/>
</dbReference>
<evidence type="ECO:0000313" key="4">
    <source>
        <dbReference type="EMBL" id="CEO88434.1"/>
    </source>
</evidence>
<dbReference type="Gene3D" id="3.40.50.450">
    <property type="match status" value="1"/>
</dbReference>
<dbReference type="NCBIfam" id="TIGR00732">
    <property type="entry name" value="dprA"/>
    <property type="match status" value="1"/>
</dbReference>
<protein>
    <submittedName>
        <fullName evidence="4">Predicted Rossmann fold nucleotide-binding protein</fullName>
    </submittedName>
</protein>
<dbReference type="Pfam" id="PF02481">
    <property type="entry name" value="DNA_processg_A"/>
    <property type="match status" value="1"/>
</dbReference>
<feature type="domain" description="DprA winged helix" evidence="3">
    <location>
        <begin position="299"/>
        <end position="358"/>
    </location>
</feature>
<comment type="similarity">
    <text evidence="1">Belongs to the DprA/Smf family.</text>
</comment>
<feature type="domain" description="Smf/DprA SLOG" evidence="2">
    <location>
        <begin position="79"/>
        <end position="287"/>
    </location>
</feature>
<dbReference type="PANTHER" id="PTHR43022">
    <property type="entry name" value="PROTEIN SMF"/>
    <property type="match status" value="1"/>
</dbReference>
<dbReference type="RefSeq" id="WP_052835361.1">
    <property type="nucleotide sequence ID" value="NZ_CDRZ01000101.1"/>
</dbReference>
<dbReference type="OrthoDB" id="9785707at2"/>
<dbReference type="Gene3D" id="1.10.10.10">
    <property type="entry name" value="Winged helix-like DNA-binding domain superfamily/Winged helix DNA-binding domain"/>
    <property type="match status" value="1"/>
</dbReference>
<dbReference type="Proteomes" id="UP000046155">
    <property type="component" value="Unassembled WGS sequence"/>
</dbReference>
<dbReference type="InterPro" id="IPR057666">
    <property type="entry name" value="DrpA_SLOG"/>
</dbReference>
<accession>A0A0B7MD08</accession>
<name>A0A0B7MD08_9FIRM</name>
<evidence type="ECO:0000313" key="5">
    <source>
        <dbReference type="Proteomes" id="UP000046155"/>
    </source>
</evidence>
<dbReference type="EMBL" id="CDRZ01000101">
    <property type="protein sequence ID" value="CEO88434.1"/>
    <property type="molecule type" value="Genomic_DNA"/>
</dbReference>
<dbReference type="Pfam" id="PF17782">
    <property type="entry name" value="WHD_DprA"/>
    <property type="match status" value="1"/>
</dbReference>
<organism evidence="4 5">
    <name type="scientific">Syntrophaceticus schinkii</name>
    <dbReference type="NCBI Taxonomy" id="499207"/>
    <lineage>
        <taxon>Bacteria</taxon>
        <taxon>Bacillati</taxon>
        <taxon>Bacillota</taxon>
        <taxon>Clostridia</taxon>
        <taxon>Thermoanaerobacterales</taxon>
        <taxon>Thermoanaerobacterales Family III. Incertae Sedis</taxon>
        <taxon>Syntrophaceticus</taxon>
    </lineage>
</organism>
<proteinExistence type="inferred from homology"/>
<sequence>MDDRYCWAALQIALNLGTRSLLRLYRHFPTGKAVLEASAEELKRVPRLTLQAYEHVIEGRGAVNPEKTAEDLQARGVQVTLLGEPSYPHALAQIADPPVILYTRGRLPEQKLPLIAIVGSRRATPYGKAVAHKLSRELVQLGWGVVSGMARGIDTAAHEGALAAGGYTLAVFGCGIDVCYPRENSKLMKRIEEKGCLLSEFPPDTGPHAKNFPIRNRVISGCSMGILVVEAGERSGALITAHNALEQDREVFAIPGPVTSEYSRGANNLIKQGAKLVEDAADIIEEFPYLNWVPSPQTPPKKRLEPSLTLEESCVLQKLSLEPVHIDQLAEKTGLSVSVVGGILTLLEFRGLAKQLPGDYFINPEAVLDQKR</sequence>
<dbReference type="PANTHER" id="PTHR43022:SF1">
    <property type="entry name" value="PROTEIN SMF"/>
    <property type="match status" value="1"/>
</dbReference>
<dbReference type="InterPro" id="IPR036388">
    <property type="entry name" value="WH-like_DNA-bd_sf"/>
</dbReference>
<keyword evidence="5" id="KW-1185">Reference proteome</keyword>
<dbReference type="AlphaFoldDB" id="A0A0B7MD08"/>
<reference evidence="5" key="1">
    <citation type="submission" date="2015-01" db="EMBL/GenBank/DDBJ databases">
        <authorList>
            <person name="Manzoor Shahid"/>
            <person name="Zubair Saima"/>
        </authorList>
    </citation>
    <scope>NUCLEOTIDE SEQUENCE [LARGE SCALE GENOMIC DNA]</scope>
    <source>
        <strain evidence="5">Sp3</strain>
    </source>
</reference>